<accession>A0A0G3B635</accession>
<dbReference type="GO" id="GO:0003677">
    <property type="term" value="F:DNA binding"/>
    <property type="evidence" value="ECO:0007669"/>
    <property type="project" value="UniProtKB-KW"/>
</dbReference>
<dbReference type="PATRIC" id="fig|28901.787.peg.1377"/>
<dbReference type="EMBL" id="DAANGX010000034">
    <property type="protein sequence ID" value="HAC9822415.1"/>
    <property type="molecule type" value="Genomic_DNA"/>
</dbReference>
<reference evidence="7" key="2">
    <citation type="journal article" date="2018" name="Genome Biol.">
        <title>SKESA: strategic k-mer extension for scrupulous assemblies.</title>
        <authorList>
            <person name="Souvorov A."/>
            <person name="Agarwala R."/>
            <person name="Lipman D.J."/>
        </authorList>
    </citation>
    <scope>NUCLEOTIDE SEQUENCE</scope>
    <source>
        <strain evidence="13">2011-60-876-1</strain>
        <strain evidence="12">373DRC</strain>
        <strain evidence="9">D14916</strain>
        <strain evidence="10">I32</strain>
        <strain evidence="7">S05012-15</strain>
        <strain evidence="8">S05117-15</strain>
        <strain evidence="11">Typhimurium</strain>
    </source>
</reference>
<keyword evidence="6" id="KW-0614">Plasmid</keyword>
<dbReference type="Pfam" id="PF05472">
    <property type="entry name" value="Ter"/>
    <property type="match status" value="1"/>
</dbReference>
<dbReference type="EMBL" id="DAANHM010000037">
    <property type="protein sequence ID" value="HAC9896292.1"/>
    <property type="molecule type" value="Genomic_DNA"/>
</dbReference>
<accession>A0A6C8YTJ6</accession>
<dbReference type="AlphaFoldDB" id="A0A0G3B635"/>
<dbReference type="Gene3D" id="3.50.14.10">
    <property type="entry name" value="Replication terminator Tus, domain 1 superfamily/Replication terminator Tus"/>
    <property type="match status" value="1"/>
</dbReference>
<dbReference type="EMBL" id="KP899806">
    <property type="protein sequence ID" value="AKJ20272.1"/>
    <property type="molecule type" value="Genomic_DNA"/>
</dbReference>
<dbReference type="EMBL" id="RSUA01000049">
    <property type="protein sequence ID" value="MIT51209.1"/>
    <property type="molecule type" value="Genomic_DNA"/>
</dbReference>
<dbReference type="EMBL" id="DAATVE010000034">
    <property type="protein sequence ID" value="HAF0254219.1"/>
    <property type="molecule type" value="Genomic_DNA"/>
</dbReference>
<dbReference type="RefSeq" id="WP_000135563.1">
    <property type="nucleotide sequence ID" value="NZ_CBDFRU010000021.1"/>
</dbReference>
<geneLocation type="plasmid" evidence="4">
    <name>pF8475</name>
</geneLocation>
<reference evidence="7" key="4">
    <citation type="submission" date="2019-01" db="EMBL/GenBank/DDBJ databases">
        <authorList>
            <consortium name="NCBI Pathogen Detection Project"/>
        </authorList>
    </citation>
    <scope>NUCLEOTIDE SEQUENCE</scope>
    <source>
        <strain evidence="13">2011-60-876-1</strain>
        <strain evidence="12">373DRC</strain>
        <strain evidence="9">D14916</strain>
        <strain evidence="10">I32</strain>
        <strain evidence="7">S05012-15</strain>
        <strain evidence="8">S05117-15</strain>
        <strain evidence="11">Typhimurium</strain>
    </source>
</reference>
<evidence type="ECO:0000313" key="14">
    <source>
        <dbReference type="EMBL" id="MIT51209.1"/>
    </source>
</evidence>
<dbReference type="EMBL" id="KP899804">
    <property type="protein sequence ID" value="AKJ19892.1"/>
    <property type="molecule type" value="Genomic_DNA"/>
</dbReference>
<evidence type="ECO:0000313" key="8">
    <source>
        <dbReference type="EMBL" id="HAC9692575.1"/>
    </source>
</evidence>
<keyword evidence="2" id="KW-0235">DNA replication</keyword>
<dbReference type="Proteomes" id="UP000885258">
    <property type="component" value="Unassembled WGS sequence"/>
</dbReference>
<geneLocation type="plasmid" evidence="6">
    <name>pB71</name>
</geneLocation>
<dbReference type="EMBL" id="DAANFV010000021">
    <property type="protein sequence ID" value="HAC9688139.1"/>
    <property type="molecule type" value="Genomic_DNA"/>
</dbReference>
<dbReference type="InterPro" id="IPR036384">
    <property type="entry name" value="Tus_sf"/>
</dbReference>
<dbReference type="GO" id="GO:0005737">
    <property type="term" value="C:cytoplasm"/>
    <property type="evidence" value="ECO:0007669"/>
    <property type="project" value="InterPro"/>
</dbReference>
<dbReference type="EMBL" id="DAATUV010000037">
    <property type="protein sequence ID" value="HAF0198236.1"/>
    <property type="molecule type" value="Genomic_DNA"/>
</dbReference>
<evidence type="ECO:0000313" key="13">
    <source>
        <dbReference type="EMBL" id="HAF0254219.1"/>
    </source>
</evidence>
<dbReference type="GO" id="GO:0006274">
    <property type="term" value="P:DNA replication termination"/>
    <property type="evidence" value="ECO:0007669"/>
    <property type="project" value="InterPro"/>
</dbReference>
<protein>
    <submittedName>
        <fullName evidence="6">DNA replication termination protein</fullName>
    </submittedName>
    <submittedName>
        <fullName evidence="4 7">DNA replication terminus site-binding protein</fullName>
    </submittedName>
</protein>
<evidence type="ECO:0000313" key="10">
    <source>
        <dbReference type="EMBL" id="HAC9896292.1"/>
    </source>
</evidence>
<evidence type="ECO:0000313" key="9">
    <source>
        <dbReference type="EMBL" id="HAC9822415.1"/>
    </source>
</evidence>
<dbReference type="EMBL" id="DAAOJG010000030">
    <property type="protein sequence ID" value="HAD3314388.1"/>
    <property type="molecule type" value="Genomic_DNA"/>
</dbReference>
<keyword evidence="3" id="KW-0238">DNA-binding</keyword>
<evidence type="ECO:0000313" key="7">
    <source>
        <dbReference type="EMBL" id="HAC9688139.1"/>
    </source>
</evidence>
<proteinExistence type="predicted"/>
<geneLocation type="plasmid" evidence="5">
    <name>p109/9</name>
</geneLocation>
<evidence type="ECO:0000313" key="11">
    <source>
        <dbReference type="EMBL" id="HAD3314388.1"/>
    </source>
</evidence>
<evidence type="ECO:0000313" key="4">
    <source>
        <dbReference type="EMBL" id="AKJ19892.1"/>
    </source>
</evidence>
<sequence length="319" mass="36230">MASEDLLFYRDRILERIEKLRSFLNDHQPVMAELMTVGTVTRHEERLKEVNPIEVSTISDASVDEIIRVIQDFCIDDIDVLSRNSTKVTTKYPGLIIVPEGAEQLSGIICDINDAKSDFASAMKRVNSEKHIRFKEVHRKLPGLVTAHSTRKILFVEEQLKKVTFAWRLNRNQVKTNASDLIAMLDKRRLVAVKSPVTTDLTVVANIDRAKALLERKVLRDGEGYRLCRTNTFPVPIAHLFTYRPEGKERGSSKYAETDYKVVKASLPIFGVGQKPTIKRLQDWVPAQDEALSNGRRSNHSYTELVPGADLGIFIMRKV</sequence>
<gene>
    <name evidence="14" type="ORF">AU613_20390</name>
    <name evidence="8" type="ORF">G0K70_18250</name>
    <name evidence="7" type="ORF">G0K78_21485</name>
    <name evidence="9" type="ORF">G0L07_11630</name>
    <name evidence="10" type="ORF">G0L24_19870</name>
    <name evidence="11" type="ORF">G1O83_23565</name>
    <name evidence="13" type="ORF">G9C49_004237</name>
    <name evidence="12" type="ORF">GTH89_21340</name>
</gene>
<organism evidence="6">
    <name type="scientific">Salmonella typhimurium</name>
    <dbReference type="NCBI Taxonomy" id="90371"/>
    <lineage>
        <taxon>Bacteria</taxon>
        <taxon>Pseudomonadati</taxon>
        <taxon>Pseudomonadota</taxon>
        <taxon>Gammaproteobacteria</taxon>
        <taxon>Enterobacterales</taxon>
        <taxon>Enterobacteriaceae</taxon>
        <taxon>Salmonella</taxon>
    </lineage>
</organism>
<keyword evidence="1" id="KW-0963">Cytoplasm</keyword>
<evidence type="ECO:0000256" key="2">
    <source>
        <dbReference type="ARBA" id="ARBA00022705"/>
    </source>
</evidence>
<dbReference type="EMBL" id="KP899805">
    <property type="protein sequence ID" value="AKJ20091.1"/>
    <property type="molecule type" value="Genomic_DNA"/>
</dbReference>
<reference evidence="6" key="1">
    <citation type="submission" date="2015-03" db="EMBL/GenBank/DDBJ databases">
        <title>Complete genome sequences of four Salmonella Typhimurium IncHI1 plasmids and their characteristics.</title>
        <authorList>
            <person name="Kubasova T."/>
            <person name="Matiasovicova J."/>
            <person name="Cejkova D."/>
            <person name="Sekelova Z."/>
            <person name="Polansky O."/>
            <person name="Medvecky M."/>
            <person name="Rychlik I."/>
            <person name="Juricova H."/>
        </authorList>
    </citation>
    <scope>NUCLEOTIDE SEQUENCE</scope>
    <source>
        <strain evidence="5">109/9</strain>
        <strain evidence="6">B71</strain>
        <strain evidence="4">F8475</strain>
        <plasmid evidence="5">p109/9</plasmid>
        <plasmid evidence="6">pB71</plasmid>
        <plasmid evidence="4">pF8475</plasmid>
    </source>
</reference>
<dbReference type="InterPro" id="IPR008865">
    <property type="entry name" value="DNA_replication_term_site-bd"/>
</dbReference>
<name>A0A0G3B635_SALTM</name>
<evidence type="ECO:0000313" key="6">
    <source>
        <dbReference type="EMBL" id="AKJ20272.1"/>
    </source>
</evidence>
<evidence type="ECO:0000256" key="3">
    <source>
        <dbReference type="ARBA" id="ARBA00023125"/>
    </source>
</evidence>
<dbReference type="SUPFAM" id="SSF56596">
    <property type="entry name" value="Replication terminator protein (Tus)"/>
    <property type="match status" value="1"/>
</dbReference>
<evidence type="ECO:0000313" key="12">
    <source>
        <dbReference type="EMBL" id="HAF0198236.1"/>
    </source>
</evidence>
<dbReference type="InterPro" id="IPR036381">
    <property type="entry name" value="Tus_dom1"/>
</dbReference>
<evidence type="ECO:0000256" key="1">
    <source>
        <dbReference type="ARBA" id="ARBA00022490"/>
    </source>
</evidence>
<reference evidence="14" key="3">
    <citation type="submission" date="2018-08" db="EMBL/GenBank/DDBJ databases">
        <authorList>
            <person name="Ashton P.M."/>
            <person name="Dallman T."/>
            <person name="Nair S."/>
            <person name="De Pinna E."/>
            <person name="Peters T."/>
            <person name="Grant K."/>
        </authorList>
    </citation>
    <scope>NUCLEOTIDE SEQUENCE [LARGE SCALE GENOMIC DNA]</scope>
    <source>
        <strain evidence="14">29290</strain>
    </source>
</reference>
<evidence type="ECO:0000313" key="5">
    <source>
        <dbReference type="EMBL" id="AKJ20091.1"/>
    </source>
</evidence>
<dbReference type="EMBL" id="DAANFW010000018">
    <property type="protein sequence ID" value="HAC9692575.1"/>
    <property type="molecule type" value="Genomic_DNA"/>
</dbReference>